<accession>A0A1D7UBL6</accession>
<protein>
    <submittedName>
        <fullName evidence="2">Uncharacterized protein</fullName>
    </submittedName>
</protein>
<dbReference type="Proteomes" id="UP000094969">
    <property type="component" value="Chromosome"/>
</dbReference>
<name>A0A1D7UBL6_9HYPH</name>
<organism evidence="2 3">
    <name type="scientific">Bosea vaviloviae</name>
    <dbReference type="NCBI Taxonomy" id="1526658"/>
    <lineage>
        <taxon>Bacteria</taxon>
        <taxon>Pseudomonadati</taxon>
        <taxon>Pseudomonadota</taxon>
        <taxon>Alphaproteobacteria</taxon>
        <taxon>Hyphomicrobiales</taxon>
        <taxon>Boseaceae</taxon>
        <taxon>Bosea</taxon>
    </lineage>
</organism>
<evidence type="ECO:0000313" key="2">
    <source>
        <dbReference type="EMBL" id="AOO84772.1"/>
    </source>
</evidence>
<evidence type="ECO:0000256" key="1">
    <source>
        <dbReference type="SAM" id="Phobius"/>
    </source>
</evidence>
<keyword evidence="3" id="KW-1185">Reference proteome</keyword>
<evidence type="ECO:0000313" key="3">
    <source>
        <dbReference type="Proteomes" id="UP000094969"/>
    </source>
</evidence>
<reference evidence="2 3" key="1">
    <citation type="journal article" date="2015" name="Antonie Van Leeuwenhoek">
        <title>Bosea vaviloviae sp. nov., a new species of slow-growing rhizobia isolated from nodules of the relict species Vavilovia formosa (Stev.) Fed.</title>
        <authorList>
            <person name="Safronova V.I."/>
            <person name="Kuznetsova I.G."/>
            <person name="Sazanova A.L."/>
            <person name="Kimeklis A.K."/>
            <person name="Belimov A.A."/>
            <person name="Andronov E.E."/>
            <person name="Pinaev A.G."/>
            <person name="Chizhevskaya E.P."/>
            <person name="Pukhaev A.R."/>
            <person name="Popov K.P."/>
            <person name="Willems A."/>
            <person name="Tikhonovich I.A."/>
        </authorList>
    </citation>
    <scope>NUCLEOTIDE SEQUENCE [LARGE SCALE GENOMIC DNA]</scope>
    <source>
        <strain evidence="2 3">Vaf18</strain>
    </source>
</reference>
<sequence length="80" mass="8904">MVRTIARVVFAIAIGVGVTFGYRWYDYVANATSPYDEVGIAINSRLPESLRAWGCSRLKERFAQSIPPYGCSDASGRGWR</sequence>
<feature type="transmembrane region" description="Helical" evidence="1">
    <location>
        <begin position="7"/>
        <end position="25"/>
    </location>
</feature>
<gene>
    <name evidence="2" type="ORF">BHK69_25435</name>
</gene>
<keyword evidence="1" id="KW-0472">Membrane</keyword>
<dbReference type="KEGG" id="bvv:BHK69_25435"/>
<proteinExistence type="predicted"/>
<dbReference type="EMBL" id="CP017147">
    <property type="protein sequence ID" value="AOO84772.1"/>
    <property type="molecule type" value="Genomic_DNA"/>
</dbReference>
<dbReference type="AlphaFoldDB" id="A0A1D7UBL6"/>
<keyword evidence="1" id="KW-0812">Transmembrane</keyword>
<keyword evidence="1" id="KW-1133">Transmembrane helix</keyword>